<name>A0ABU5Z6K7_9FLAO</name>
<dbReference type="EMBL" id="JAYKBW010000004">
    <property type="protein sequence ID" value="MEB3074575.1"/>
    <property type="molecule type" value="Genomic_DNA"/>
</dbReference>
<evidence type="ECO:0000313" key="4">
    <source>
        <dbReference type="Proteomes" id="UP001311730"/>
    </source>
</evidence>
<gene>
    <name evidence="3" type="ORF">VJJ08_04555</name>
</gene>
<evidence type="ECO:0000313" key="3">
    <source>
        <dbReference type="EMBL" id="MEB3074575.1"/>
    </source>
</evidence>
<dbReference type="Pfam" id="PF25583">
    <property type="entry name" value="WCX"/>
    <property type="match status" value="1"/>
</dbReference>
<organism evidence="3 4">
    <name type="scientific">Capnocytophaga gingivalis</name>
    <dbReference type="NCBI Taxonomy" id="1017"/>
    <lineage>
        <taxon>Bacteria</taxon>
        <taxon>Pseudomonadati</taxon>
        <taxon>Bacteroidota</taxon>
        <taxon>Flavobacteriia</taxon>
        <taxon>Flavobacteriales</taxon>
        <taxon>Flavobacteriaceae</taxon>
        <taxon>Capnocytophaga</taxon>
    </lineage>
</organism>
<evidence type="ECO:0000259" key="2">
    <source>
        <dbReference type="Pfam" id="PF25583"/>
    </source>
</evidence>
<dbReference type="InterPro" id="IPR051534">
    <property type="entry name" value="CBASS_pafABC_assoc_protein"/>
</dbReference>
<sequence>MQKKMTTVAIFLRHQFIIQQLRSQGGLTYDKIHSNYKDRFSDTFELRTLQRDIKDIENIYKIKIKYSKSDEVYRIVEEGDTYIEDLLEAFDVFQAFQEHEESSRYVVFDTRQSSGTQYLSFLIKAIIQQKRIEFRYQKRYPPKEVLTRTIDPYLLKESQRRWYLLGMDVQKEQWRIFALDCMEDLEERGHGAHTREKAKQAQTFFDDSFSSWVGDGQLKAEKVILSFRRNEKDSFFTPNPAEYLRAMPLHRSQVFIKDTPEEIVLSLQIKITPDFVKEILSYGAHVKIVEPKHLAERVKSEIKNALQLYDN</sequence>
<dbReference type="PROSITE" id="PS52050">
    <property type="entry name" value="WYL"/>
    <property type="match status" value="1"/>
</dbReference>
<keyword evidence="4" id="KW-1185">Reference proteome</keyword>
<accession>A0ABU5Z6K7</accession>
<protein>
    <submittedName>
        <fullName evidence="3">WYL domain-containing protein</fullName>
    </submittedName>
</protein>
<dbReference type="PANTHER" id="PTHR34580:SF9">
    <property type="entry name" value="SLL5097 PROTEIN"/>
    <property type="match status" value="1"/>
</dbReference>
<proteinExistence type="predicted"/>
<evidence type="ECO:0000259" key="1">
    <source>
        <dbReference type="Pfam" id="PF13280"/>
    </source>
</evidence>
<reference evidence="3 4" key="1">
    <citation type="submission" date="2023-12" db="EMBL/GenBank/DDBJ databases">
        <title>Genomic sequences of Capnocytophaga and Parvimonas strains.</title>
        <authorList>
            <person name="Watt R.M."/>
            <person name="Wang M."/>
            <person name="Yang T."/>
            <person name="Tong W.M."/>
        </authorList>
    </citation>
    <scope>NUCLEOTIDE SEQUENCE [LARGE SCALE GENOMIC DNA]</scope>
    <source>
        <strain evidence="3 4">CCUG 13096</strain>
    </source>
</reference>
<dbReference type="PANTHER" id="PTHR34580">
    <property type="match status" value="1"/>
</dbReference>
<feature type="domain" description="WCX" evidence="2">
    <location>
        <begin position="236"/>
        <end position="306"/>
    </location>
</feature>
<dbReference type="Pfam" id="PF13280">
    <property type="entry name" value="WYL"/>
    <property type="match status" value="1"/>
</dbReference>
<feature type="domain" description="WYL" evidence="1">
    <location>
        <begin position="119"/>
        <end position="186"/>
    </location>
</feature>
<dbReference type="Proteomes" id="UP001311730">
    <property type="component" value="Unassembled WGS sequence"/>
</dbReference>
<comment type="caution">
    <text evidence="3">The sequence shown here is derived from an EMBL/GenBank/DDBJ whole genome shotgun (WGS) entry which is preliminary data.</text>
</comment>
<dbReference type="InterPro" id="IPR026881">
    <property type="entry name" value="WYL_dom"/>
</dbReference>
<dbReference type="InterPro" id="IPR057727">
    <property type="entry name" value="WCX_dom"/>
</dbReference>